<evidence type="ECO:0000256" key="2">
    <source>
        <dbReference type="ARBA" id="ARBA00023002"/>
    </source>
</evidence>
<evidence type="ECO:0000259" key="4">
    <source>
        <dbReference type="Pfam" id="PF22725"/>
    </source>
</evidence>
<comment type="caution">
    <text evidence="5">The sequence shown here is derived from an EMBL/GenBank/DDBJ whole genome shotgun (WGS) entry which is preliminary data.</text>
</comment>
<keyword evidence="6" id="KW-1185">Reference proteome</keyword>
<dbReference type="SUPFAM" id="SSF55347">
    <property type="entry name" value="Glyceraldehyde-3-phosphate dehydrogenase-like, C-terminal domain"/>
    <property type="match status" value="1"/>
</dbReference>
<name>A0AAE3MLD5_9FLAO</name>
<dbReference type="EMBL" id="JAPFQP010000002">
    <property type="protein sequence ID" value="MCX2719451.1"/>
    <property type="molecule type" value="Genomic_DNA"/>
</dbReference>
<feature type="domain" description="Gfo/Idh/MocA-like oxidoreductase N-terminal" evidence="3">
    <location>
        <begin position="5"/>
        <end position="121"/>
    </location>
</feature>
<reference evidence="5" key="1">
    <citation type="submission" date="2022-11" db="EMBL/GenBank/DDBJ databases">
        <title>The characterization of three novel Bacteroidetes species and genomic analysis of their roles in tidal elemental geochemical cycles.</title>
        <authorList>
            <person name="Ma K.-J."/>
        </authorList>
    </citation>
    <scope>NUCLEOTIDE SEQUENCE</scope>
    <source>
        <strain evidence="5">M415</strain>
    </source>
</reference>
<dbReference type="Pfam" id="PF22725">
    <property type="entry name" value="GFO_IDH_MocA_C3"/>
    <property type="match status" value="1"/>
</dbReference>
<dbReference type="InterPro" id="IPR000683">
    <property type="entry name" value="Gfo/Idh/MocA-like_OxRdtase_N"/>
</dbReference>
<dbReference type="Gene3D" id="3.30.360.10">
    <property type="entry name" value="Dihydrodipicolinate Reductase, domain 2"/>
    <property type="match status" value="1"/>
</dbReference>
<dbReference type="InterPro" id="IPR055170">
    <property type="entry name" value="GFO_IDH_MocA-like_dom"/>
</dbReference>
<dbReference type="PANTHER" id="PTHR22604">
    <property type="entry name" value="OXIDOREDUCTASES"/>
    <property type="match status" value="1"/>
</dbReference>
<feature type="domain" description="GFO/IDH/MocA-like oxidoreductase" evidence="4">
    <location>
        <begin position="133"/>
        <end position="247"/>
    </location>
</feature>
<comment type="similarity">
    <text evidence="1">Belongs to the Gfo/Idh/MocA family.</text>
</comment>
<accession>A0AAE3MLD5</accession>
<dbReference type="RefSeq" id="WP_266012125.1">
    <property type="nucleotide sequence ID" value="NZ_JAPFQP010000002.1"/>
</dbReference>
<dbReference type="Proteomes" id="UP001207116">
    <property type="component" value="Unassembled WGS sequence"/>
</dbReference>
<dbReference type="GO" id="GO:0016491">
    <property type="term" value="F:oxidoreductase activity"/>
    <property type="evidence" value="ECO:0007669"/>
    <property type="project" value="UniProtKB-KW"/>
</dbReference>
<dbReference type="PANTHER" id="PTHR22604:SF105">
    <property type="entry name" value="TRANS-1,2-DIHYDROBENZENE-1,2-DIOL DEHYDROGENASE"/>
    <property type="match status" value="1"/>
</dbReference>
<protein>
    <submittedName>
        <fullName evidence="5">Gfo/Idh/MocA family oxidoreductase</fullName>
    </submittedName>
</protein>
<keyword evidence="2" id="KW-0560">Oxidoreductase</keyword>
<dbReference type="Gene3D" id="3.40.50.720">
    <property type="entry name" value="NAD(P)-binding Rossmann-like Domain"/>
    <property type="match status" value="1"/>
</dbReference>
<dbReference type="Pfam" id="PF01408">
    <property type="entry name" value="GFO_IDH_MocA"/>
    <property type="match status" value="1"/>
</dbReference>
<evidence type="ECO:0000313" key="6">
    <source>
        <dbReference type="Proteomes" id="UP001207116"/>
    </source>
</evidence>
<evidence type="ECO:0000256" key="1">
    <source>
        <dbReference type="ARBA" id="ARBA00010928"/>
    </source>
</evidence>
<dbReference type="InterPro" id="IPR050984">
    <property type="entry name" value="Gfo/Idh/MocA_domain"/>
</dbReference>
<evidence type="ECO:0000313" key="5">
    <source>
        <dbReference type="EMBL" id="MCX2719451.1"/>
    </source>
</evidence>
<evidence type="ECO:0000259" key="3">
    <source>
        <dbReference type="Pfam" id="PF01408"/>
    </source>
</evidence>
<proteinExistence type="inferred from homology"/>
<dbReference type="SUPFAM" id="SSF51735">
    <property type="entry name" value="NAD(P)-binding Rossmann-fold domains"/>
    <property type="match status" value="1"/>
</dbReference>
<sequence length="326" mass="36456">MSTEIRWGIVGLGKIADTFARDLALVPEAALTAVASRGLKKAEAFKEKHKAVYALGSYEELFNCPEVDVIYIATPHSHHAPLALRAMECGKHVLCEKPMGVNREQSSTMLNMAREKKVFFMEALWSRFMPAIVRAKELVDSGALGEVRYIHADFAFYALDRDPEGRLLNPELAGGSLLDIGIYPVFLSYMLLGKPEKVHGVSRFHQTGAEIETSMIFEYDGAQALLFSGLTCNSEMKAMICGTKGTIYVHPRWHESQELTLQLGDEVHSLPLPKLGKGYVHEINEVHNCLNKGQLQSELWSHQNSLDLIELLDLVRSQNGIRFPFE</sequence>
<dbReference type="GO" id="GO:0000166">
    <property type="term" value="F:nucleotide binding"/>
    <property type="evidence" value="ECO:0007669"/>
    <property type="project" value="InterPro"/>
</dbReference>
<dbReference type="InterPro" id="IPR036291">
    <property type="entry name" value="NAD(P)-bd_dom_sf"/>
</dbReference>
<dbReference type="AlphaFoldDB" id="A0AAE3MLD5"/>
<organism evidence="5 6">
    <name type="scientific">Lentiprolixibacter aurantiacus</name>
    <dbReference type="NCBI Taxonomy" id="2993939"/>
    <lineage>
        <taxon>Bacteria</taxon>
        <taxon>Pseudomonadati</taxon>
        <taxon>Bacteroidota</taxon>
        <taxon>Flavobacteriia</taxon>
        <taxon>Flavobacteriales</taxon>
        <taxon>Flavobacteriaceae</taxon>
        <taxon>Lentiprolixibacter</taxon>
    </lineage>
</organism>
<gene>
    <name evidence="5" type="ORF">OO016_07555</name>
</gene>